<dbReference type="InterPro" id="IPR036514">
    <property type="entry name" value="SGNH_hydro_sf"/>
</dbReference>
<keyword evidence="4" id="KW-1185">Reference proteome</keyword>
<dbReference type="OrthoDB" id="5292073at2"/>
<sequence>MGFGRVKGLRPRRWRQALAGLLLVGMALPAQAASLAAFGDSYSDNGRSHMLAERARRLGMPGVEPITPAAQGYYRHRWSNGPTAVEVLAARSGMQLKDMAVGGALTGASNYFPWFDSVTPSGLLAQVNDYLDRHAAPRNAFVFASANDFFFRVLDQQADPQRVAEAAAHNVRLAMERLIAGGTRRVMVVGAFDLTLLPRVRRDTAVPAANAYMQRFDDRLRESVARLDRRDGVRISYFDLRSALTDIRHQAVSLGFSDLVHPCLAGDDGTLCPNPDAHLLWDAYHPTRRVHQLLGRRMAEQARQALGWEAATEHVRSVE</sequence>
<protein>
    <submittedName>
        <fullName evidence="3">Phospholipase/lecithinase/hemolysin</fullName>
    </submittedName>
</protein>
<keyword evidence="2" id="KW-0732">Signal</keyword>
<name>A0A420X123_9GAMM</name>
<evidence type="ECO:0000313" key="3">
    <source>
        <dbReference type="EMBL" id="RKR07375.1"/>
    </source>
</evidence>
<dbReference type="Proteomes" id="UP000281975">
    <property type="component" value="Unassembled WGS sequence"/>
</dbReference>
<proteinExistence type="predicted"/>
<dbReference type="RefSeq" id="WP_121170382.1">
    <property type="nucleotide sequence ID" value="NZ_RBIN01000001.1"/>
</dbReference>
<reference evidence="3 4" key="1">
    <citation type="submission" date="2018-10" db="EMBL/GenBank/DDBJ databases">
        <title>Genomic Encyclopedia of Type Strains, Phase IV (KMG-IV): sequencing the most valuable type-strain genomes for metagenomic binning, comparative biology and taxonomic classification.</title>
        <authorList>
            <person name="Goeker M."/>
        </authorList>
    </citation>
    <scope>NUCLEOTIDE SEQUENCE [LARGE SCALE GENOMIC DNA]</scope>
    <source>
        <strain evidence="3 4">DSM 23229</strain>
    </source>
</reference>
<dbReference type="CDD" id="cd01846">
    <property type="entry name" value="fatty_acyltransferase_like"/>
    <property type="match status" value="1"/>
</dbReference>
<feature type="chain" id="PRO_5019277169" evidence="2">
    <location>
        <begin position="33"/>
        <end position="319"/>
    </location>
</feature>
<dbReference type="InterPro" id="IPR051058">
    <property type="entry name" value="GDSL_Est/Lipase"/>
</dbReference>
<evidence type="ECO:0000313" key="4">
    <source>
        <dbReference type="Proteomes" id="UP000281975"/>
    </source>
</evidence>
<dbReference type="PANTHER" id="PTHR45648">
    <property type="entry name" value="GDSL LIPASE/ACYLHYDROLASE FAMILY PROTEIN (AFU_ORTHOLOGUE AFUA_4G14700)"/>
    <property type="match status" value="1"/>
</dbReference>
<dbReference type="AlphaFoldDB" id="A0A420X123"/>
<dbReference type="EMBL" id="RBIN01000001">
    <property type="protein sequence ID" value="RKR07375.1"/>
    <property type="molecule type" value="Genomic_DNA"/>
</dbReference>
<keyword evidence="1" id="KW-0378">Hydrolase</keyword>
<feature type="signal peptide" evidence="2">
    <location>
        <begin position="1"/>
        <end position="32"/>
    </location>
</feature>
<dbReference type="GO" id="GO:0016788">
    <property type="term" value="F:hydrolase activity, acting on ester bonds"/>
    <property type="evidence" value="ECO:0007669"/>
    <property type="project" value="InterPro"/>
</dbReference>
<evidence type="ECO:0000256" key="1">
    <source>
        <dbReference type="ARBA" id="ARBA00022801"/>
    </source>
</evidence>
<evidence type="ECO:0000256" key="2">
    <source>
        <dbReference type="SAM" id="SignalP"/>
    </source>
</evidence>
<dbReference type="InterPro" id="IPR001087">
    <property type="entry name" value="GDSL"/>
</dbReference>
<accession>A0A420X123</accession>
<organism evidence="3 4">
    <name type="scientific">Kushneria sinocarnis</name>
    <dbReference type="NCBI Taxonomy" id="595502"/>
    <lineage>
        <taxon>Bacteria</taxon>
        <taxon>Pseudomonadati</taxon>
        <taxon>Pseudomonadota</taxon>
        <taxon>Gammaproteobacteria</taxon>
        <taxon>Oceanospirillales</taxon>
        <taxon>Halomonadaceae</taxon>
        <taxon>Kushneria</taxon>
    </lineage>
</organism>
<comment type="caution">
    <text evidence="3">The sequence shown here is derived from an EMBL/GenBank/DDBJ whole genome shotgun (WGS) entry which is preliminary data.</text>
</comment>
<dbReference type="Pfam" id="PF00657">
    <property type="entry name" value="Lipase_GDSL"/>
    <property type="match status" value="1"/>
</dbReference>
<gene>
    <name evidence="3" type="ORF">C7446_0187</name>
</gene>
<dbReference type="PANTHER" id="PTHR45648:SF22">
    <property type="entry name" value="GDSL LIPASE_ACYLHYDROLASE FAMILY PROTEIN (AFU_ORTHOLOGUE AFUA_4G14700)"/>
    <property type="match status" value="1"/>
</dbReference>
<dbReference type="SUPFAM" id="SSF52266">
    <property type="entry name" value="SGNH hydrolase"/>
    <property type="match status" value="1"/>
</dbReference>
<dbReference type="Gene3D" id="3.40.50.1110">
    <property type="entry name" value="SGNH hydrolase"/>
    <property type="match status" value="1"/>
</dbReference>